<dbReference type="GO" id="GO:0042761">
    <property type="term" value="P:very long-chain fatty acid biosynthetic process"/>
    <property type="evidence" value="ECO:0007669"/>
    <property type="project" value="TreeGrafter"/>
</dbReference>
<evidence type="ECO:0000313" key="13">
    <source>
        <dbReference type="Proteomes" id="UP000076881"/>
    </source>
</evidence>
<dbReference type="InterPro" id="IPR002076">
    <property type="entry name" value="ELO_fam"/>
</dbReference>
<protein>
    <recommendedName>
        <fullName evidence="10">Elongation of fatty acids protein</fullName>
        <ecNumber evidence="10">2.3.1.-</ecNumber>
    </recommendedName>
</protein>
<comment type="similarity">
    <text evidence="10">Belongs to the ELO family.</text>
</comment>
<feature type="transmembrane region" description="Helical" evidence="10">
    <location>
        <begin position="226"/>
        <end position="249"/>
    </location>
</feature>
<reference evidence="12 13" key="1">
    <citation type="journal article" date="2016" name="Genome Biol. Evol.">
        <title>Divergent and convergent evolution of fungal pathogenicity.</title>
        <authorList>
            <person name="Shang Y."/>
            <person name="Xiao G."/>
            <person name="Zheng P."/>
            <person name="Cen K."/>
            <person name="Zhan S."/>
            <person name="Wang C."/>
        </authorList>
    </citation>
    <scope>NUCLEOTIDE SEQUENCE [LARGE SCALE GENOMIC DNA]</scope>
    <source>
        <strain evidence="12 13">RCEF 1005</strain>
    </source>
</reference>
<keyword evidence="2 10" id="KW-0444">Lipid biosynthesis</keyword>
<evidence type="ECO:0000256" key="4">
    <source>
        <dbReference type="ARBA" id="ARBA00022692"/>
    </source>
</evidence>
<feature type="transmembrane region" description="Helical" evidence="10">
    <location>
        <begin position="291"/>
        <end position="308"/>
    </location>
</feature>
<proteinExistence type="inferred from homology"/>
<dbReference type="GO" id="GO:0019367">
    <property type="term" value="P:fatty acid elongation, saturated fatty acid"/>
    <property type="evidence" value="ECO:0007669"/>
    <property type="project" value="TreeGrafter"/>
</dbReference>
<evidence type="ECO:0000256" key="2">
    <source>
        <dbReference type="ARBA" id="ARBA00022516"/>
    </source>
</evidence>
<dbReference type="GO" id="GO:0034625">
    <property type="term" value="P:fatty acid elongation, monounsaturated fatty acid"/>
    <property type="evidence" value="ECO:0007669"/>
    <property type="project" value="TreeGrafter"/>
</dbReference>
<keyword evidence="3 10" id="KW-0808">Transferase</keyword>
<dbReference type="GO" id="GO:0009922">
    <property type="term" value="F:fatty acid elongase activity"/>
    <property type="evidence" value="ECO:0007669"/>
    <property type="project" value="InterPro"/>
</dbReference>
<gene>
    <name evidence="12" type="ORF">LEL_09093</name>
</gene>
<dbReference type="PANTHER" id="PTHR11157:SF169">
    <property type="entry name" value="ELONGATION OF FATTY ACIDS PROTEIN"/>
    <property type="match status" value="1"/>
</dbReference>
<feature type="compositionally biased region" description="Basic and acidic residues" evidence="11">
    <location>
        <begin position="436"/>
        <end position="453"/>
    </location>
</feature>
<keyword evidence="5 10" id="KW-0276">Fatty acid metabolism</keyword>
<dbReference type="PANTHER" id="PTHR11157">
    <property type="entry name" value="FATTY ACID ACYL TRANSFERASE-RELATED"/>
    <property type="match status" value="1"/>
</dbReference>
<evidence type="ECO:0000313" key="12">
    <source>
        <dbReference type="EMBL" id="OAA71858.1"/>
    </source>
</evidence>
<comment type="catalytic activity">
    <reaction evidence="10">
        <text>an acyl-CoA + malonyl-CoA + H(+) = a 3-oxoacyl-CoA + CO2 + CoA</text>
        <dbReference type="Rhea" id="RHEA:50252"/>
        <dbReference type="ChEBI" id="CHEBI:15378"/>
        <dbReference type="ChEBI" id="CHEBI:16526"/>
        <dbReference type="ChEBI" id="CHEBI:57287"/>
        <dbReference type="ChEBI" id="CHEBI:57384"/>
        <dbReference type="ChEBI" id="CHEBI:58342"/>
        <dbReference type="ChEBI" id="CHEBI:90726"/>
    </reaction>
    <physiologicalReaction direction="left-to-right" evidence="10">
        <dbReference type="Rhea" id="RHEA:50253"/>
    </physiologicalReaction>
</comment>
<dbReference type="Pfam" id="PF01151">
    <property type="entry name" value="ELO"/>
    <property type="match status" value="1"/>
</dbReference>
<keyword evidence="6 10" id="KW-1133">Transmembrane helix</keyword>
<evidence type="ECO:0000256" key="11">
    <source>
        <dbReference type="SAM" id="MobiDB-lite"/>
    </source>
</evidence>
<comment type="subcellular location">
    <subcellularLocation>
        <location evidence="1">Membrane</location>
        <topology evidence="1">Multi-pass membrane protein</topology>
    </subcellularLocation>
</comment>
<dbReference type="AlphaFoldDB" id="A0A168CW27"/>
<evidence type="ECO:0000256" key="7">
    <source>
        <dbReference type="ARBA" id="ARBA00023098"/>
    </source>
</evidence>
<accession>A0A168CW27</accession>
<organism evidence="12 13">
    <name type="scientific">Akanthomyces lecanii RCEF 1005</name>
    <dbReference type="NCBI Taxonomy" id="1081108"/>
    <lineage>
        <taxon>Eukaryota</taxon>
        <taxon>Fungi</taxon>
        <taxon>Dikarya</taxon>
        <taxon>Ascomycota</taxon>
        <taxon>Pezizomycotina</taxon>
        <taxon>Sordariomycetes</taxon>
        <taxon>Hypocreomycetidae</taxon>
        <taxon>Hypocreales</taxon>
        <taxon>Cordycipitaceae</taxon>
        <taxon>Akanthomyces</taxon>
        <taxon>Cordyceps confragosa</taxon>
    </lineage>
</organism>
<dbReference type="OrthoDB" id="10259681at2759"/>
<evidence type="ECO:0000256" key="9">
    <source>
        <dbReference type="ARBA" id="ARBA00023160"/>
    </source>
</evidence>
<evidence type="ECO:0000256" key="3">
    <source>
        <dbReference type="ARBA" id="ARBA00022679"/>
    </source>
</evidence>
<dbReference type="EMBL" id="AZHF01000008">
    <property type="protein sequence ID" value="OAA71858.1"/>
    <property type="molecule type" value="Genomic_DNA"/>
</dbReference>
<keyword evidence="4 10" id="KW-0812">Transmembrane</keyword>
<name>A0A168CW27_CORDF</name>
<dbReference type="GO" id="GO:0034626">
    <property type="term" value="P:fatty acid elongation, polyunsaturated fatty acid"/>
    <property type="evidence" value="ECO:0007669"/>
    <property type="project" value="TreeGrafter"/>
</dbReference>
<evidence type="ECO:0000256" key="10">
    <source>
        <dbReference type="RuleBase" id="RU361115"/>
    </source>
</evidence>
<sequence>MSVHSSIIGGLPSSKLFSFPPHNPAPPVPPAAVDSFSVMRPFNIPDGLFLGALDARVPITIAALYAVTVKLLNRYNRANNKQAWAISKTASFRFFVVLHNIFLAVYSAWTFWGMLGGMRKSIVHPFGPGGLAATADSACRLHGAPGLGRSVYFNEHLSRFESSGPDTPAGVIDASTGLPSGQQMGRIWNEGLAYYGWIFYLSKFYEVLDTFIILAKGKPSSTLQTYHHAGAMLCMWAGMRYMSAPIWVFVQFNSFIHALMAQYTYYTVTAFNIRVPVFIKRSLTSMQITQFLVGASLAMCHSFVYYFAPAAASTTTSDSAASVASVRALLFGSGADARRIKTVVDRDVSYVSQPCIVSSGETFAIWLNVVYLAPLTYLFVSFFIASYVKRSNAANKFAGKGAAARRLSNVNVDVALAEKAGWDAARGLEREVYGGERMVRSGENSPTREESAARRTTRRRG</sequence>
<keyword evidence="8 10" id="KW-0472">Membrane</keyword>
<feature type="transmembrane region" description="Helical" evidence="10">
    <location>
        <begin position="92"/>
        <end position="112"/>
    </location>
</feature>
<dbReference type="Proteomes" id="UP000076881">
    <property type="component" value="Unassembled WGS sequence"/>
</dbReference>
<keyword evidence="13" id="KW-1185">Reference proteome</keyword>
<keyword evidence="7 10" id="KW-0443">Lipid metabolism</keyword>
<dbReference type="GO" id="GO:0030148">
    <property type="term" value="P:sphingolipid biosynthetic process"/>
    <property type="evidence" value="ECO:0007669"/>
    <property type="project" value="TreeGrafter"/>
</dbReference>
<dbReference type="STRING" id="1081108.A0A168CW27"/>
<evidence type="ECO:0000256" key="5">
    <source>
        <dbReference type="ARBA" id="ARBA00022832"/>
    </source>
</evidence>
<feature type="transmembrane region" description="Helical" evidence="10">
    <location>
        <begin position="255"/>
        <end position="279"/>
    </location>
</feature>
<evidence type="ECO:0000256" key="6">
    <source>
        <dbReference type="ARBA" id="ARBA00022989"/>
    </source>
</evidence>
<keyword evidence="9 10" id="KW-0275">Fatty acid biosynthesis</keyword>
<feature type="transmembrane region" description="Helical" evidence="10">
    <location>
        <begin position="363"/>
        <end position="388"/>
    </location>
</feature>
<feature type="region of interest" description="Disordered" evidence="11">
    <location>
        <begin position="436"/>
        <end position="461"/>
    </location>
</feature>
<evidence type="ECO:0000256" key="1">
    <source>
        <dbReference type="ARBA" id="ARBA00004141"/>
    </source>
</evidence>
<evidence type="ECO:0000256" key="8">
    <source>
        <dbReference type="ARBA" id="ARBA00023136"/>
    </source>
</evidence>
<comment type="caution">
    <text evidence="12">The sequence shown here is derived from an EMBL/GenBank/DDBJ whole genome shotgun (WGS) entry which is preliminary data.</text>
</comment>
<feature type="transmembrane region" description="Helical" evidence="10">
    <location>
        <begin position="48"/>
        <end position="72"/>
    </location>
</feature>
<feature type="transmembrane region" description="Helical" evidence="10">
    <location>
        <begin position="194"/>
        <end position="214"/>
    </location>
</feature>
<dbReference type="EC" id="2.3.1.-" evidence="10"/>
<dbReference type="GO" id="GO:0005789">
    <property type="term" value="C:endoplasmic reticulum membrane"/>
    <property type="evidence" value="ECO:0007669"/>
    <property type="project" value="TreeGrafter"/>
</dbReference>